<dbReference type="InterPro" id="IPR036397">
    <property type="entry name" value="RNaseH_sf"/>
</dbReference>
<dbReference type="Pfam" id="PF00929">
    <property type="entry name" value="RNase_T"/>
    <property type="match status" value="1"/>
</dbReference>
<feature type="region of interest" description="Disordered" evidence="4">
    <location>
        <begin position="258"/>
        <end position="293"/>
    </location>
</feature>
<proteinExistence type="predicted"/>
<dbReference type="EMBL" id="BAABAS010000007">
    <property type="protein sequence ID" value="GAA4233996.1"/>
    <property type="molecule type" value="Genomic_DNA"/>
</dbReference>
<keyword evidence="2" id="KW-0378">Hydrolase</keyword>
<dbReference type="SUPFAM" id="SSF53098">
    <property type="entry name" value="Ribonuclease H-like"/>
    <property type="match status" value="1"/>
</dbReference>
<dbReference type="Pfam" id="PF00533">
    <property type="entry name" value="BRCT"/>
    <property type="match status" value="1"/>
</dbReference>
<dbReference type="Proteomes" id="UP001501710">
    <property type="component" value="Unassembled WGS sequence"/>
</dbReference>
<dbReference type="Pfam" id="PF02342">
    <property type="entry name" value="TerD"/>
    <property type="match status" value="1"/>
</dbReference>
<evidence type="ECO:0000256" key="4">
    <source>
        <dbReference type="SAM" id="MobiDB-lite"/>
    </source>
</evidence>
<evidence type="ECO:0000259" key="6">
    <source>
        <dbReference type="SMART" id="SM00479"/>
    </source>
</evidence>
<dbReference type="InterPro" id="IPR013520">
    <property type="entry name" value="Ribonucl_H"/>
</dbReference>
<dbReference type="Gene3D" id="3.30.420.10">
    <property type="entry name" value="Ribonuclease H-like superfamily/Ribonuclease H"/>
    <property type="match status" value="1"/>
</dbReference>
<dbReference type="CDD" id="cd06974">
    <property type="entry name" value="TerD_like"/>
    <property type="match status" value="1"/>
</dbReference>
<dbReference type="InterPro" id="IPR012337">
    <property type="entry name" value="RNaseH-like_sf"/>
</dbReference>
<dbReference type="SMART" id="SM00479">
    <property type="entry name" value="EXOIII"/>
    <property type="match status" value="1"/>
</dbReference>
<keyword evidence="8" id="KW-1185">Reference proteome</keyword>
<dbReference type="SUPFAM" id="SSF52113">
    <property type="entry name" value="BRCT domain"/>
    <property type="match status" value="1"/>
</dbReference>
<gene>
    <name evidence="7" type="ORF">GCM10022254_37790</name>
</gene>
<evidence type="ECO:0000259" key="5">
    <source>
        <dbReference type="SMART" id="SM00292"/>
    </source>
</evidence>
<organism evidence="7 8">
    <name type="scientific">Actinomadura meridiana</name>
    <dbReference type="NCBI Taxonomy" id="559626"/>
    <lineage>
        <taxon>Bacteria</taxon>
        <taxon>Bacillati</taxon>
        <taxon>Actinomycetota</taxon>
        <taxon>Actinomycetes</taxon>
        <taxon>Streptosporangiales</taxon>
        <taxon>Thermomonosporaceae</taxon>
        <taxon>Actinomadura</taxon>
    </lineage>
</organism>
<dbReference type="InterPro" id="IPR036420">
    <property type="entry name" value="BRCT_dom_sf"/>
</dbReference>
<keyword evidence="1" id="KW-0540">Nuclease</keyword>
<dbReference type="Gene3D" id="3.40.50.10190">
    <property type="entry name" value="BRCT domain"/>
    <property type="match status" value="1"/>
</dbReference>
<evidence type="ECO:0000256" key="2">
    <source>
        <dbReference type="ARBA" id="ARBA00022801"/>
    </source>
</evidence>
<evidence type="ECO:0000256" key="1">
    <source>
        <dbReference type="ARBA" id="ARBA00022722"/>
    </source>
</evidence>
<dbReference type="InterPro" id="IPR003325">
    <property type="entry name" value="TerD"/>
</dbReference>
<evidence type="ECO:0000256" key="3">
    <source>
        <dbReference type="ARBA" id="ARBA00022839"/>
    </source>
</evidence>
<dbReference type="NCBIfam" id="TIGR00573">
    <property type="entry name" value="dnaq"/>
    <property type="match status" value="1"/>
</dbReference>
<dbReference type="InterPro" id="IPR001357">
    <property type="entry name" value="BRCT_dom"/>
</dbReference>
<accession>A0ABP8C624</accession>
<evidence type="ECO:0000313" key="7">
    <source>
        <dbReference type="EMBL" id="GAA4233996.1"/>
    </source>
</evidence>
<reference evidence="8" key="1">
    <citation type="journal article" date="2019" name="Int. J. Syst. Evol. Microbiol.">
        <title>The Global Catalogue of Microorganisms (GCM) 10K type strain sequencing project: providing services to taxonomists for standard genome sequencing and annotation.</title>
        <authorList>
            <consortium name="The Broad Institute Genomics Platform"/>
            <consortium name="The Broad Institute Genome Sequencing Center for Infectious Disease"/>
            <person name="Wu L."/>
            <person name="Ma J."/>
        </authorList>
    </citation>
    <scope>NUCLEOTIDE SEQUENCE [LARGE SCALE GENOMIC DNA]</scope>
    <source>
        <strain evidence="8">JCM 17440</strain>
    </source>
</reference>
<dbReference type="SMART" id="SM00292">
    <property type="entry name" value="BRCT"/>
    <property type="match status" value="1"/>
</dbReference>
<dbReference type="CDD" id="cd06127">
    <property type="entry name" value="DEDDh"/>
    <property type="match status" value="1"/>
</dbReference>
<evidence type="ECO:0000313" key="8">
    <source>
        <dbReference type="Proteomes" id="UP001501710"/>
    </source>
</evidence>
<sequence length="349" mass="37247">MDADGRTNGEFSTLLDPGCDPGPVHVHGLTAQRLKGAPEFPDVAQRVSDMLVGRVLVAHNAPFDYGFLAEEFRRANARLPVERRLCTLALNRRLSPATPDLKLATLAAHYGVRQRVAHDALEDVRTLTGVLRGSLAEAARLGLSLPLVACPPKQQGATWQRIPKTRCAYRCPGPLRGELVQGMKVAITGETDVPGEQLVERAVAAGLNVMTSVSRHTSVLVTNDVSSGSAKARRALAEGVPVVDERTFLKLLDNVRAGTLHGTPKQPTPAMAPSGSGTPETPEPPEARGPDDGERALAQATLDAGTSERTMLLAEFYRRGGGWRLRMVGQGYDFGLDALAQGFGVDIDG</sequence>
<dbReference type="PANTHER" id="PTHR30231">
    <property type="entry name" value="DNA POLYMERASE III SUBUNIT EPSILON"/>
    <property type="match status" value="1"/>
</dbReference>
<dbReference type="PANTHER" id="PTHR30231:SF4">
    <property type="entry name" value="PROTEIN NEN2"/>
    <property type="match status" value="1"/>
</dbReference>
<dbReference type="InterPro" id="IPR006054">
    <property type="entry name" value="DnaQ"/>
</dbReference>
<protein>
    <recommendedName>
        <fullName evidence="9">DNA polymerase III</fullName>
    </recommendedName>
</protein>
<comment type="caution">
    <text evidence="7">The sequence shown here is derived from an EMBL/GenBank/DDBJ whole genome shotgun (WGS) entry which is preliminary data.</text>
</comment>
<dbReference type="Gene3D" id="2.60.60.30">
    <property type="entry name" value="sav2460 like domains"/>
    <property type="match status" value="1"/>
</dbReference>
<keyword evidence="3" id="KW-0269">Exonuclease</keyword>
<feature type="domain" description="Exonuclease" evidence="6">
    <location>
        <begin position="1"/>
        <end position="140"/>
    </location>
</feature>
<evidence type="ECO:0008006" key="9">
    <source>
        <dbReference type="Google" id="ProtNLM"/>
    </source>
</evidence>
<feature type="domain" description="BRCT" evidence="5">
    <location>
        <begin position="177"/>
        <end position="255"/>
    </location>
</feature>
<name>A0ABP8C624_9ACTN</name>